<evidence type="ECO:0008006" key="3">
    <source>
        <dbReference type="Google" id="ProtNLM"/>
    </source>
</evidence>
<keyword evidence="2" id="KW-1185">Reference proteome</keyword>
<comment type="caution">
    <text evidence="1">The sequence shown here is derived from an EMBL/GenBank/DDBJ whole genome shotgun (WGS) entry which is preliminary data.</text>
</comment>
<protein>
    <recommendedName>
        <fullName evidence="3">WXG100 family type VII secretion target</fullName>
    </recommendedName>
</protein>
<reference evidence="1 2" key="1">
    <citation type="submission" date="2020-04" db="EMBL/GenBank/DDBJ databases">
        <title>MicrobeNet Type strains.</title>
        <authorList>
            <person name="Nicholson A.C."/>
        </authorList>
    </citation>
    <scope>NUCLEOTIDE SEQUENCE [LARGE SCALE GENOMIC DNA]</scope>
    <source>
        <strain evidence="1 2">DSM 44956</strain>
    </source>
</reference>
<proteinExistence type="predicted"/>
<dbReference type="AlphaFoldDB" id="A0A7X6R3V3"/>
<evidence type="ECO:0000313" key="1">
    <source>
        <dbReference type="EMBL" id="NKY27758.1"/>
    </source>
</evidence>
<dbReference type="RefSeq" id="WP_157113915.1">
    <property type="nucleotide sequence ID" value="NZ_JAAXOS010000007.1"/>
</dbReference>
<organism evidence="1 2">
    <name type="scientific">Nocardia gamkensis</name>
    <dbReference type="NCBI Taxonomy" id="352869"/>
    <lineage>
        <taxon>Bacteria</taxon>
        <taxon>Bacillati</taxon>
        <taxon>Actinomycetota</taxon>
        <taxon>Actinomycetes</taxon>
        <taxon>Mycobacteriales</taxon>
        <taxon>Nocardiaceae</taxon>
        <taxon>Nocardia</taxon>
    </lineage>
</organism>
<name>A0A7X6R3V3_9NOCA</name>
<dbReference type="EMBL" id="JAAXOS010000007">
    <property type="protein sequence ID" value="NKY27758.1"/>
    <property type="molecule type" value="Genomic_DNA"/>
</dbReference>
<dbReference type="Gene3D" id="1.10.287.1060">
    <property type="entry name" value="ESAT-6-like"/>
    <property type="match status" value="1"/>
</dbReference>
<sequence>MSDFGVNPEALRATQPRFVSASDRVKAAAADLRRVIEAEGTCWGTDKIGQSFAKDYVPGADDGLKGTDGLAKVLTNLGESVVIIADKVQAQDQSTADRVNQIRP</sequence>
<gene>
    <name evidence="1" type="ORF">HGB38_16210</name>
</gene>
<accession>A0A7X6R3V3</accession>
<dbReference type="Proteomes" id="UP000540698">
    <property type="component" value="Unassembled WGS sequence"/>
</dbReference>
<evidence type="ECO:0000313" key="2">
    <source>
        <dbReference type="Proteomes" id="UP000540698"/>
    </source>
</evidence>